<evidence type="ECO:0000256" key="7">
    <source>
        <dbReference type="ARBA" id="ARBA00049158"/>
    </source>
</evidence>
<dbReference type="AlphaFoldDB" id="A0AA89CV03"/>
<comment type="catalytic activity">
    <reaction evidence="7 8">
        <text>L-histidinol phosphate + H2O = L-histidinol + phosphate</text>
        <dbReference type="Rhea" id="RHEA:14465"/>
        <dbReference type="ChEBI" id="CHEBI:15377"/>
        <dbReference type="ChEBI" id="CHEBI:43474"/>
        <dbReference type="ChEBI" id="CHEBI:57699"/>
        <dbReference type="ChEBI" id="CHEBI:57980"/>
        <dbReference type="EC" id="3.1.3.15"/>
    </reaction>
</comment>
<dbReference type="NCBIfam" id="NF004086">
    <property type="entry name" value="PRK05588.1"/>
    <property type="match status" value="1"/>
</dbReference>
<evidence type="ECO:0000256" key="2">
    <source>
        <dbReference type="ARBA" id="ARBA00009152"/>
    </source>
</evidence>
<dbReference type="EMBL" id="JDRX01000008">
    <property type="protein sequence ID" value="KGN02511.1"/>
    <property type="molecule type" value="Genomic_DNA"/>
</dbReference>
<dbReference type="SUPFAM" id="SSF89550">
    <property type="entry name" value="PHP domain-like"/>
    <property type="match status" value="1"/>
</dbReference>
<evidence type="ECO:0000256" key="6">
    <source>
        <dbReference type="ARBA" id="ARBA00023102"/>
    </source>
</evidence>
<keyword evidence="4 8" id="KW-0028">Amino-acid biosynthesis</keyword>
<dbReference type="PANTHER" id="PTHR21039">
    <property type="entry name" value="HISTIDINOL PHOSPHATASE-RELATED"/>
    <property type="match status" value="1"/>
</dbReference>
<dbReference type="Gene3D" id="3.20.20.140">
    <property type="entry name" value="Metal-dependent hydrolases"/>
    <property type="match status" value="1"/>
</dbReference>
<reference evidence="10 11" key="1">
    <citation type="submission" date="2014-01" db="EMBL/GenBank/DDBJ databases">
        <title>Plasmidome dynamics in the species complex Clostridium novyi sensu lato converts strains of independent lineages into distinctly different pathogens.</title>
        <authorList>
            <person name="Skarin H."/>
            <person name="Segerman B."/>
        </authorList>
    </citation>
    <scope>NUCLEOTIDE SEQUENCE [LARGE SCALE GENOMIC DNA]</scope>
    <source>
        <strain evidence="10 11">4570</strain>
    </source>
</reference>
<keyword evidence="6 8" id="KW-0368">Histidine biosynthesis</keyword>
<gene>
    <name evidence="10" type="ORF">Z969_05370</name>
</gene>
<dbReference type="GO" id="GO:0005737">
    <property type="term" value="C:cytoplasm"/>
    <property type="evidence" value="ECO:0007669"/>
    <property type="project" value="TreeGrafter"/>
</dbReference>
<dbReference type="NCBIfam" id="TIGR01856">
    <property type="entry name" value="hisJ_fam"/>
    <property type="match status" value="1"/>
</dbReference>
<dbReference type="PANTHER" id="PTHR21039:SF0">
    <property type="entry name" value="HISTIDINOL-PHOSPHATASE"/>
    <property type="match status" value="1"/>
</dbReference>
<evidence type="ECO:0000256" key="4">
    <source>
        <dbReference type="ARBA" id="ARBA00022605"/>
    </source>
</evidence>
<evidence type="ECO:0000313" key="10">
    <source>
        <dbReference type="EMBL" id="KGN02511.1"/>
    </source>
</evidence>
<keyword evidence="5 8" id="KW-0378">Hydrolase</keyword>
<accession>A0AA89CV03</accession>
<organism evidence="10 11">
    <name type="scientific">Clostridium novyi A str. 4570</name>
    <dbReference type="NCBI Taxonomy" id="1444290"/>
    <lineage>
        <taxon>Bacteria</taxon>
        <taxon>Bacillati</taxon>
        <taxon>Bacillota</taxon>
        <taxon>Clostridia</taxon>
        <taxon>Eubacteriales</taxon>
        <taxon>Clostridiaceae</taxon>
        <taxon>Clostridium</taxon>
    </lineage>
</organism>
<dbReference type="RefSeq" id="WP_039249552.1">
    <property type="nucleotide sequence ID" value="NZ_JDRX01000008.1"/>
</dbReference>
<comment type="pathway">
    <text evidence="1 8">Amino-acid biosynthesis; L-histidine biosynthesis; L-histidine from 5-phospho-alpha-D-ribose 1-diphosphate: step 8/9.</text>
</comment>
<proteinExistence type="inferred from homology"/>
<dbReference type="Pfam" id="PF02811">
    <property type="entry name" value="PHP"/>
    <property type="match status" value="1"/>
</dbReference>
<evidence type="ECO:0000259" key="9">
    <source>
        <dbReference type="Pfam" id="PF02811"/>
    </source>
</evidence>
<dbReference type="EC" id="3.1.3.15" evidence="3 8"/>
<comment type="caution">
    <text evidence="10">The sequence shown here is derived from an EMBL/GenBank/DDBJ whole genome shotgun (WGS) entry which is preliminary data.</text>
</comment>
<name>A0AA89CV03_CLONO</name>
<dbReference type="Proteomes" id="UP000030016">
    <property type="component" value="Unassembled WGS sequence"/>
</dbReference>
<evidence type="ECO:0000313" key="11">
    <source>
        <dbReference type="Proteomes" id="UP000030016"/>
    </source>
</evidence>
<evidence type="ECO:0000256" key="8">
    <source>
        <dbReference type="RuleBase" id="RU366003"/>
    </source>
</evidence>
<dbReference type="InterPro" id="IPR010140">
    <property type="entry name" value="Histidinol_P_phosphatase_HisJ"/>
</dbReference>
<dbReference type="GO" id="GO:0000105">
    <property type="term" value="P:L-histidine biosynthetic process"/>
    <property type="evidence" value="ECO:0007669"/>
    <property type="project" value="UniProtKB-UniRule"/>
</dbReference>
<dbReference type="InterPro" id="IPR016195">
    <property type="entry name" value="Pol/histidinol_Pase-like"/>
</dbReference>
<feature type="domain" description="PHP" evidence="9">
    <location>
        <begin position="3"/>
        <end position="187"/>
    </location>
</feature>
<protein>
    <recommendedName>
        <fullName evidence="3 8">Histidinol-phosphatase</fullName>
        <shortName evidence="8">HolPase</shortName>
        <ecNumber evidence="3 8">3.1.3.15</ecNumber>
    </recommendedName>
</protein>
<evidence type="ECO:0000256" key="1">
    <source>
        <dbReference type="ARBA" id="ARBA00004970"/>
    </source>
</evidence>
<sequence>MFDTHMHTEYSTDSNMKIHEVIEKSKEYNIGAIITEHMDLNYKDKDKFRLDCDKYFNDYIRYKNDRLLLGIEIGMSNEYSDQYRQIINNYPFDYVIGSVHEMKNEDLYMADTLYKDYSKDELYIKYFKEIISRVDKHEFIDSLGHIDYLSRCAKYDDKEMYYDVYKEYIDEVLKKLIDKGICLELNTRRLCDKSAIDNLLKIYSRFYELGGKYITIGSDAHVKENIGKYFNVAIDIAEYCNLRPVYFKNRKLEIL</sequence>
<evidence type="ECO:0000256" key="5">
    <source>
        <dbReference type="ARBA" id="ARBA00022801"/>
    </source>
</evidence>
<dbReference type="InterPro" id="IPR004013">
    <property type="entry name" value="PHP_dom"/>
</dbReference>
<comment type="similarity">
    <text evidence="2 8">Belongs to the PHP hydrolase family. HisK subfamily.</text>
</comment>
<evidence type="ECO:0000256" key="3">
    <source>
        <dbReference type="ARBA" id="ARBA00013085"/>
    </source>
</evidence>
<dbReference type="GO" id="GO:0004401">
    <property type="term" value="F:histidinol-phosphatase activity"/>
    <property type="evidence" value="ECO:0007669"/>
    <property type="project" value="UniProtKB-UniRule"/>
</dbReference>